<dbReference type="AlphaFoldDB" id="A0A0F9WUU3"/>
<organism evidence="1">
    <name type="scientific">marine sediment metagenome</name>
    <dbReference type="NCBI Taxonomy" id="412755"/>
    <lineage>
        <taxon>unclassified sequences</taxon>
        <taxon>metagenomes</taxon>
        <taxon>ecological metagenomes</taxon>
    </lineage>
</organism>
<gene>
    <name evidence="1" type="ORF">LCGC14_0232520</name>
</gene>
<protein>
    <submittedName>
        <fullName evidence="1">Uncharacterized protein</fullName>
    </submittedName>
</protein>
<name>A0A0F9WUU3_9ZZZZ</name>
<proteinExistence type="predicted"/>
<accession>A0A0F9WUU3</accession>
<evidence type="ECO:0000313" key="1">
    <source>
        <dbReference type="EMBL" id="KKN90136.1"/>
    </source>
</evidence>
<comment type="caution">
    <text evidence="1">The sequence shown here is derived from an EMBL/GenBank/DDBJ whole genome shotgun (WGS) entry which is preliminary data.</text>
</comment>
<sequence>MPSRAIESLMVSEGIYVRYFVVRRLDLDGAFIHPSMKEWEDIDFGKFSGRSMDSYTLIKEFTSHAEAHQFLDMYNAF</sequence>
<dbReference type="EMBL" id="LAZR01000113">
    <property type="protein sequence ID" value="KKN90136.1"/>
    <property type="molecule type" value="Genomic_DNA"/>
</dbReference>
<reference evidence="1" key="1">
    <citation type="journal article" date="2015" name="Nature">
        <title>Complex archaea that bridge the gap between prokaryotes and eukaryotes.</title>
        <authorList>
            <person name="Spang A."/>
            <person name="Saw J.H."/>
            <person name="Jorgensen S.L."/>
            <person name="Zaremba-Niedzwiedzka K."/>
            <person name="Martijn J."/>
            <person name="Lind A.E."/>
            <person name="van Eijk R."/>
            <person name="Schleper C."/>
            <person name="Guy L."/>
            <person name="Ettema T.J."/>
        </authorList>
    </citation>
    <scope>NUCLEOTIDE SEQUENCE</scope>
</reference>